<dbReference type="PANTHER" id="PTHR41368">
    <property type="entry name" value="PROTEIN YGHO"/>
    <property type="match status" value="1"/>
</dbReference>
<protein>
    <recommendedName>
        <fullName evidence="1">N-acetyltransferase domain-containing protein</fullName>
    </recommendedName>
</protein>
<evidence type="ECO:0000313" key="2">
    <source>
        <dbReference type="EMBL" id="VAW80804.1"/>
    </source>
</evidence>
<dbReference type="GO" id="GO:0016747">
    <property type="term" value="F:acyltransferase activity, transferring groups other than amino-acyl groups"/>
    <property type="evidence" value="ECO:0007669"/>
    <property type="project" value="InterPro"/>
</dbReference>
<dbReference type="Gene3D" id="3.40.630.30">
    <property type="match status" value="1"/>
</dbReference>
<dbReference type="AlphaFoldDB" id="A0A3B0ZHQ4"/>
<dbReference type="InterPro" id="IPR016181">
    <property type="entry name" value="Acyl_CoA_acyltransferase"/>
</dbReference>
<evidence type="ECO:0000259" key="1">
    <source>
        <dbReference type="PROSITE" id="PS51186"/>
    </source>
</evidence>
<name>A0A3B0ZHQ4_9ZZZZ</name>
<gene>
    <name evidence="2" type="ORF">MNBD_GAMMA12-2394</name>
</gene>
<dbReference type="Pfam" id="PF00583">
    <property type="entry name" value="Acetyltransf_1"/>
    <property type="match status" value="1"/>
</dbReference>
<dbReference type="EMBL" id="UOFL01000205">
    <property type="protein sequence ID" value="VAW80804.1"/>
    <property type="molecule type" value="Genomic_DNA"/>
</dbReference>
<dbReference type="CDD" id="cd04301">
    <property type="entry name" value="NAT_SF"/>
    <property type="match status" value="1"/>
</dbReference>
<dbReference type="InterPro" id="IPR000182">
    <property type="entry name" value="GNAT_dom"/>
</dbReference>
<dbReference type="PANTHER" id="PTHR41368:SF1">
    <property type="entry name" value="PROTEIN YGHO"/>
    <property type="match status" value="1"/>
</dbReference>
<dbReference type="InterPro" id="IPR039968">
    <property type="entry name" value="BcerS-like"/>
</dbReference>
<sequence length="344" mass="39347">MVKILEVFPQVAPDANLLKWTSGEVQPLYQNFDPACLTAHQVDMHIVLLDEDDIPQARCSLWWSHIPKLSEKGLVLGHYAALNDEAATKLLEYAKKIARLQSALVLVGPMDGNTWRSYRFVTESPPVRSFDNRCYPDYFLEPRNSKQYPQHFIQAGFSPLANYSSAINSTLGMEDERVKKALLRFDQQGIKFRTLNVAIFEQELKEIFQLSLESFVHNYLYTPITEDQFLSQYKKIQSLLQPDLVLLAHDDDNLLGYLFALPDIAQQMRGEAIDTIIIKTVAVKPGRKGKGLGSVLVSEVQRRAHQAGYKKAIHALMHDDNTSTNISRHYAETIRRYTLFEYKI</sequence>
<reference evidence="2" key="1">
    <citation type="submission" date="2018-06" db="EMBL/GenBank/DDBJ databases">
        <authorList>
            <person name="Zhirakovskaya E."/>
        </authorList>
    </citation>
    <scope>NUCLEOTIDE SEQUENCE</scope>
</reference>
<dbReference type="PROSITE" id="PS51186">
    <property type="entry name" value="GNAT"/>
    <property type="match status" value="1"/>
</dbReference>
<feature type="domain" description="N-acetyltransferase" evidence="1">
    <location>
        <begin position="190"/>
        <end position="344"/>
    </location>
</feature>
<dbReference type="SUPFAM" id="SSF55729">
    <property type="entry name" value="Acyl-CoA N-acyltransferases (Nat)"/>
    <property type="match status" value="1"/>
</dbReference>
<proteinExistence type="predicted"/>
<organism evidence="2">
    <name type="scientific">hydrothermal vent metagenome</name>
    <dbReference type="NCBI Taxonomy" id="652676"/>
    <lineage>
        <taxon>unclassified sequences</taxon>
        <taxon>metagenomes</taxon>
        <taxon>ecological metagenomes</taxon>
    </lineage>
</organism>
<accession>A0A3B0ZHQ4</accession>